<feature type="compositionally biased region" description="Pro residues" evidence="1">
    <location>
        <begin position="52"/>
        <end position="62"/>
    </location>
</feature>
<dbReference type="EMBL" id="KN823097">
    <property type="protein sequence ID" value="KIO22908.1"/>
    <property type="molecule type" value="Genomic_DNA"/>
</dbReference>
<evidence type="ECO:0000256" key="1">
    <source>
        <dbReference type="SAM" id="MobiDB-lite"/>
    </source>
</evidence>
<sequence length="88" mass="10006">MSDLQVLFGTRRRTTHDPPYEGGLLLDNTHPTAEYRRSRSRDFPHVDTRIQIPPPNKPPATPRPSLLAGRNEPLWYDAQSTPESQTVS</sequence>
<dbReference type="AlphaFoldDB" id="A0A0C3KNJ0"/>
<evidence type="ECO:0000313" key="2">
    <source>
        <dbReference type="EMBL" id="KIO22908.1"/>
    </source>
</evidence>
<dbReference type="Proteomes" id="UP000054248">
    <property type="component" value="Unassembled WGS sequence"/>
</dbReference>
<name>A0A0C3KNJ0_9AGAM</name>
<protein>
    <submittedName>
        <fullName evidence="2">Uncharacterized protein</fullName>
    </submittedName>
</protein>
<evidence type="ECO:0000313" key="3">
    <source>
        <dbReference type="Proteomes" id="UP000054248"/>
    </source>
</evidence>
<organism evidence="2 3">
    <name type="scientific">Tulasnella calospora MUT 4182</name>
    <dbReference type="NCBI Taxonomy" id="1051891"/>
    <lineage>
        <taxon>Eukaryota</taxon>
        <taxon>Fungi</taxon>
        <taxon>Dikarya</taxon>
        <taxon>Basidiomycota</taxon>
        <taxon>Agaricomycotina</taxon>
        <taxon>Agaricomycetes</taxon>
        <taxon>Cantharellales</taxon>
        <taxon>Tulasnellaceae</taxon>
        <taxon>Tulasnella</taxon>
    </lineage>
</organism>
<reference evidence="2 3" key="1">
    <citation type="submission" date="2014-04" db="EMBL/GenBank/DDBJ databases">
        <authorList>
            <consortium name="DOE Joint Genome Institute"/>
            <person name="Kuo A."/>
            <person name="Girlanda M."/>
            <person name="Perotto S."/>
            <person name="Kohler A."/>
            <person name="Nagy L.G."/>
            <person name="Floudas D."/>
            <person name="Copeland A."/>
            <person name="Barry K.W."/>
            <person name="Cichocki N."/>
            <person name="Veneault-Fourrey C."/>
            <person name="LaButti K."/>
            <person name="Lindquist E.A."/>
            <person name="Lipzen A."/>
            <person name="Lundell T."/>
            <person name="Morin E."/>
            <person name="Murat C."/>
            <person name="Sun H."/>
            <person name="Tunlid A."/>
            <person name="Henrissat B."/>
            <person name="Grigoriev I.V."/>
            <person name="Hibbett D.S."/>
            <person name="Martin F."/>
            <person name="Nordberg H.P."/>
            <person name="Cantor M.N."/>
            <person name="Hua S.X."/>
        </authorList>
    </citation>
    <scope>NUCLEOTIDE SEQUENCE [LARGE SCALE GENOMIC DNA]</scope>
    <source>
        <strain evidence="2 3">MUT 4182</strain>
    </source>
</reference>
<accession>A0A0C3KNJ0</accession>
<feature type="compositionally biased region" description="Basic and acidic residues" evidence="1">
    <location>
        <begin position="33"/>
        <end position="48"/>
    </location>
</feature>
<proteinExistence type="predicted"/>
<reference evidence="3" key="2">
    <citation type="submission" date="2015-01" db="EMBL/GenBank/DDBJ databases">
        <title>Evolutionary Origins and Diversification of the Mycorrhizal Mutualists.</title>
        <authorList>
            <consortium name="DOE Joint Genome Institute"/>
            <consortium name="Mycorrhizal Genomics Consortium"/>
            <person name="Kohler A."/>
            <person name="Kuo A."/>
            <person name="Nagy L.G."/>
            <person name="Floudas D."/>
            <person name="Copeland A."/>
            <person name="Barry K.W."/>
            <person name="Cichocki N."/>
            <person name="Veneault-Fourrey C."/>
            <person name="LaButti K."/>
            <person name="Lindquist E.A."/>
            <person name="Lipzen A."/>
            <person name="Lundell T."/>
            <person name="Morin E."/>
            <person name="Murat C."/>
            <person name="Riley R."/>
            <person name="Ohm R."/>
            <person name="Sun H."/>
            <person name="Tunlid A."/>
            <person name="Henrissat B."/>
            <person name="Grigoriev I.V."/>
            <person name="Hibbett D.S."/>
            <person name="Martin F."/>
        </authorList>
    </citation>
    <scope>NUCLEOTIDE SEQUENCE [LARGE SCALE GENOMIC DNA]</scope>
    <source>
        <strain evidence="3">MUT 4182</strain>
    </source>
</reference>
<feature type="compositionally biased region" description="Polar residues" evidence="1">
    <location>
        <begin position="78"/>
        <end position="88"/>
    </location>
</feature>
<feature type="region of interest" description="Disordered" evidence="1">
    <location>
        <begin position="1"/>
        <end position="88"/>
    </location>
</feature>
<keyword evidence="3" id="KW-1185">Reference proteome</keyword>
<gene>
    <name evidence="2" type="ORF">M407DRAFT_27550</name>
</gene>
<dbReference type="HOGENOM" id="CLU_2470718_0_0_1"/>